<evidence type="ECO:0000256" key="9">
    <source>
        <dbReference type="ARBA" id="ARBA00023242"/>
    </source>
</evidence>
<feature type="region of interest" description="Disordered" evidence="12">
    <location>
        <begin position="27"/>
        <end position="104"/>
    </location>
</feature>
<organism evidence="13 14">
    <name type="scientific">Patiria miniata</name>
    <name type="common">Bat star</name>
    <name type="synonym">Asterina miniata</name>
    <dbReference type="NCBI Taxonomy" id="46514"/>
    <lineage>
        <taxon>Eukaryota</taxon>
        <taxon>Metazoa</taxon>
        <taxon>Echinodermata</taxon>
        <taxon>Eleutherozoa</taxon>
        <taxon>Asterozoa</taxon>
        <taxon>Asteroidea</taxon>
        <taxon>Valvatacea</taxon>
        <taxon>Valvatida</taxon>
        <taxon>Asterinidae</taxon>
        <taxon>Patiria</taxon>
    </lineage>
</organism>
<evidence type="ECO:0000256" key="4">
    <source>
        <dbReference type="ARBA" id="ARBA00018549"/>
    </source>
</evidence>
<dbReference type="EnsemblMetazoa" id="XM_038207611.1">
    <property type="protein sequence ID" value="XP_038063539.1"/>
    <property type="gene ID" value="LOC119734236"/>
</dbReference>
<keyword evidence="8" id="KW-0175">Coiled coil</keyword>
<dbReference type="GO" id="GO:0007346">
    <property type="term" value="P:regulation of mitotic cell cycle"/>
    <property type="evidence" value="ECO:0007669"/>
    <property type="project" value="TreeGrafter"/>
</dbReference>
<feature type="compositionally biased region" description="Basic and acidic residues" evidence="12">
    <location>
        <begin position="66"/>
        <end position="80"/>
    </location>
</feature>
<keyword evidence="5" id="KW-0132">Cell division</keyword>
<dbReference type="InterPro" id="IPR018860">
    <property type="entry name" value="APC_suCDC26"/>
</dbReference>
<dbReference type="PANTHER" id="PTHR28579:SF1">
    <property type="entry name" value="ANAPHASE-PROMOTING COMPLEX SUBUNIT CDC26"/>
    <property type="match status" value="1"/>
</dbReference>
<comment type="similarity">
    <text evidence="3">Belongs to the CDC26 family.</text>
</comment>
<dbReference type="RefSeq" id="XP_038063539.1">
    <property type="nucleotide sequence ID" value="XM_038207611.1"/>
</dbReference>
<keyword evidence="6" id="KW-0498">Mitosis</keyword>
<dbReference type="AlphaFoldDB" id="A0A914AJF0"/>
<protein>
    <recommendedName>
        <fullName evidence="4">Anaphase-promoting complex subunit CDC26</fullName>
    </recommendedName>
    <alternativeName>
        <fullName evidence="11">Cell division cycle protein 26 homolog</fullName>
    </alternativeName>
</protein>
<dbReference type="OrthoDB" id="2422341at2759"/>
<dbReference type="PANTHER" id="PTHR28579">
    <property type="entry name" value="ANAPHASE-PROMOTING COMPLEX SUBUNIT CDC26"/>
    <property type="match status" value="1"/>
</dbReference>
<accession>A0A914AJF0</accession>
<proteinExistence type="inferred from homology"/>
<comment type="pathway">
    <text evidence="2">Protein modification; protein ubiquitination.</text>
</comment>
<sequence>MIRRGPTRIALKIDDISEFDAFKKELEQQRREKQQLDGTTEMQGVEGQDDVTPGAPWEPQAVVPDSAKDMDPKARQERIQQRIGFDPRPAPSTSSRIGELRGGE</sequence>
<evidence type="ECO:0000256" key="11">
    <source>
        <dbReference type="ARBA" id="ARBA00032907"/>
    </source>
</evidence>
<evidence type="ECO:0000313" key="14">
    <source>
        <dbReference type="Proteomes" id="UP000887568"/>
    </source>
</evidence>
<reference evidence="13" key="1">
    <citation type="submission" date="2022-11" db="UniProtKB">
        <authorList>
            <consortium name="EnsemblMetazoa"/>
        </authorList>
    </citation>
    <scope>IDENTIFICATION</scope>
</reference>
<evidence type="ECO:0000256" key="2">
    <source>
        <dbReference type="ARBA" id="ARBA00004906"/>
    </source>
</evidence>
<keyword evidence="10" id="KW-0131">Cell cycle</keyword>
<evidence type="ECO:0000256" key="1">
    <source>
        <dbReference type="ARBA" id="ARBA00004123"/>
    </source>
</evidence>
<dbReference type="GO" id="GO:0070979">
    <property type="term" value="P:protein K11-linked ubiquitination"/>
    <property type="evidence" value="ECO:0007669"/>
    <property type="project" value="TreeGrafter"/>
</dbReference>
<evidence type="ECO:0000256" key="8">
    <source>
        <dbReference type="ARBA" id="ARBA00023054"/>
    </source>
</evidence>
<dbReference type="Proteomes" id="UP000887568">
    <property type="component" value="Unplaced"/>
</dbReference>
<evidence type="ECO:0000256" key="10">
    <source>
        <dbReference type="ARBA" id="ARBA00023306"/>
    </source>
</evidence>
<dbReference type="GO" id="GO:0005680">
    <property type="term" value="C:anaphase-promoting complex"/>
    <property type="evidence" value="ECO:0007669"/>
    <property type="project" value="InterPro"/>
</dbReference>
<comment type="subcellular location">
    <subcellularLocation>
        <location evidence="1">Nucleus</location>
    </subcellularLocation>
</comment>
<evidence type="ECO:0000256" key="7">
    <source>
        <dbReference type="ARBA" id="ARBA00022786"/>
    </source>
</evidence>
<keyword evidence="9" id="KW-0539">Nucleus</keyword>
<keyword evidence="14" id="KW-1185">Reference proteome</keyword>
<evidence type="ECO:0000256" key="12">
    <source>
        <dbReference type="SAM" id="MobiDB-lite"/>
    </source>
</evidence>
<evidence type="ECO:0000256" key="3">
    <source>
        <dbReference type="ARBA" id="ARBA00007939"/>
    </source>
</evidence>
<evidence type="ECO:0000256" key="6">
    <source>
        <dbReference type="ARBA" id="ARBA00022776"/>
    </source>
</evidence>
<dbReference type="GO" id="GO:0051301">
    <property type="term" value="P:cell division"/>
    <property type="evidence" value="ECO:0007669"/>
    <property type="project" value="UniProtKB-KW"/>
</dbReference>
<dbReference type="GO" id="GO:0031145">
    <property type="term" value="P:anaphase-promoting complex-dependent catabolic process"/>
    <property type="evidence" value="ECO:0007669"/>
    <property type="project" value="InterPro"/>
</dbReference>
<evidence type="ECO:0000313" key="13">
    <source>
        <dbReference type="EnsemblMetazoa" id="XP_038063539.1"/>
    </source>
</evidence>
<dbReference type="OMA" id="NREQMIN"/>
<keyword evidence="7" id="KW-0833">Ubl conjugation pathway</keyword>
<dbReference type="Pfam" id="PF10471">
    <property type="entry name" value="ANAPC_CDC26"/>
    <property type="match status" value="1"/>
</dbReference>
<dbReference type="GeneID" id="119734236"/>
<evidence type="ECO:0000256" key="5">
    <source>
        <dbReference type="ARBA" id="ARBA00022618"/>
    </source>
</evidence>
<name>A0A914AJF0_PATMI</name>